<dbReference type="RefSeq" id="WP_021762764.1">
    <property type="nucleotide sequence ID" value="NZ_CP043643.1"/>
</dbReference>
<evidence type="ECO:0000256" key="5">
    <source>
        <dbReference type="SAM" id="MobiDB-lite"/>
    </source>
</evidence>
<keyword evidence="3" id="KW-0732">Signal</keyword>
<evidence type="ECO:0000313" key="9">
    <source>
        <dbReference type="Proteomes" id="UP000515511"/>
    </source>
</evidence>
<accession>A0A7G6YHN9</accession>
<keyword evidence="6" id="KW-0812">Transmembrane</keyword>
<evidence type="ECO:0000256" key="2">
    <source>
        <dbReference type="ARBA" id="ARBA00022723"/>
    </source>
</evidence>
<feature type="transmembrane region" description="Helical" evidence="6">
    <location>
        <begin position="179"/>
        <end position="200"/>
    </location>
</feature>
<evidence type="ECO:0000256" key="6">
    <source>
        <dbReference type="SAM" id="Phobius"/>
    </source>
</evidence>
<proteinExistence type="predicted"/>
<dbReference type="GO" id="GO:0042597">
    <property type="term" value="C:periplasmic space"/>
    <property type="evidence" value="ECO:0007669"/>
    <property type="project" value="InterPro"/>
</dbReference>
<keyword evidence="6" id="KW-0472">Membrane</keyword>
<keyword evidence="4" id="KW-0186">Copper</keyword>
<name>A0A7G6YHN9_9MICO</name>
<dbReference type="PANTHER" id="PTHR34820">
    <property type="entry name" value="INNER MEMBRANE PROTEIN YEBZ"/>
    <property type="match status" value="1"/>
</dbReference>
<dbReference type="EMBL" id="CP043643">
    <property type="protein sequence ID" value="QNE38004.1"/>
    <property type="molecule type" value="Genomic_DNA"/>
</dbReference>
<protein>
    <recommendedName>
        <fullName evidence="7">CopC domain-containing protein</fullName>
    </recommendedName>
</protein>
<dbReference type="Gene3D" id="2.60.40.1220">
    <property type="match status" value="1"/>
</dbReference>
<dbReference type="Proteomes" id="UP000515511">
    <property type="component" value="Plasmid unnamed2"/>
</dbReference>
<sequence length="211" mass="21632">MTAPSAAAEPSRFLWRVLALLGVVALALVANCLTAPPAEAHDALTESNPAQGQTVTEKLDQIVLTFNEAPLSGLQGGIVIQAVGPGGHEVTTGELRIQDRTLSRAVLMTDQGDYTVSWRTVSADGHPIDGSYTFSYAGPIPAAATATVTPTSSATPTPSVVASPTSPPTAANSSSGTPIALVVVIIIVVLILAGGGLWLATELNRRRASKE</sequence>
<dbReference type="InterPro" id="IPR014756">
    <property type="entry name" value="Ig_E-set"/>
</dbReference>
<keyword evidence="8" id="KW-0614">Plasmid</keyword>
<keyword evidence="6" id="KW-1133">Transmembrane helix</keyword>
<dbReference type="GO" id="GO:0005886">
    <property type="term" value="C:plasma membrane"/>
    <property type="evidence" value="ECO:0007669"/>
    <property type="project" value="TreeGrafter"/>
</dbReference>
<dbReference type="GO" id="GO:0046688">
    <property type="term" value="P:response to copper ion"/>
    <property type="evidence" value="ECO:0007669"/>
    <property type="project" value="InterPro"/>
</dbReference>
<dbReference type="GO" id="GO:0006825">
    <property type="term" value="P:copper ion transport"/>
    <property type="evidence" value="ECO:0007669"/>
    <property type="project" value="InterPro"/>
</dbReference>
<dbReference type="Pfam" id="PF04234">
    <property type="entry name" value="CopC"/>
    <property type="match status" value="1"/>
</dbReference>
<dbReference type="InterPro" id="IPR007348">
    <property type="entry name" value="CopC_dom"/>
</dbReference>
<comment type="subcellular location">
    <subcellularLocation>
        <location evidence="1">Cell envelope</location>
    </subcellularLocation>
</comment>
<dbReference type="AlphaFoldDB" id="A0A7G6YHN9"/>
<dbReference type="InterPro" id="IPR032694">
    <property type="entry name" value="CopC/D"/>
</dbReference>
<evidence type="ECO:0000256" key="3">
    <source>
        <dbReference type="ARBA" id="ARBA00022729"/>
    </source>
</evidence>
<dbReference type="KEGG" id="lse:F1C12_22240"/>
<dbReference type="InterPro" id="IPR014755">
    <property type="entry name" value="Cu-Rt/internalin_Ig-like"/>
</dbReference>
<evidence type="ECO:0000256" key="4">
    <source>
        <dbReference type="ARBA" id="ARBA00023008"/>
    </source>
</evidence>
<dbReference type="GO" id="GO:0030313">
    <property type="term" value="C:cell envelope"/>
    <property type="evidence" value="ECO:0007669"/>
    <property type="project" value="UniProtKB-SubCell"/>
</dbReference>
<evidence type="ECO:0000259" key="7">
    <source>
        <dbReference type="Pfam" id="PF04234"/>
    </source>
</evidence>
<organism evidence="8 9">
    <name type="scientific">Leifsonia shinshuensis</name>
    <dbReference type="NCBI Taxonomy" id="150026"/>
    <lineage>
        <taxon>Bacteria</taxon>
        <taxon>Bacillati</taxon>
        <taxon>Actinomycetota</taxon>
        <taxon>Actinomycetes</taxon>
        <taxon>Micrococcales</taxon>
        <taxon>Microbacteriaceae</taxon>
        <taxon>Leifsonia</taxon>
    </lineage>
</organism>
<evidence type="ECO:0000256" key="1">
    <source>
        <dbReference type="ARBA" id="ARBA00004196"/>
    </source>
</evidence>
<evidence type="ECO:0000313" key="8">
    <source>
        <dbReference type="EMBL" id="QNE38004.1"/>
    </source>
</evidence>
<reference evidence="9" key="1">
    <citation type="submission" date="2019-09" db="EMBL/GenBank/DDBJ databases">
        <title>Antimicrobial potential of Antarctic Bacteria.</title>
        <authorList>
            <person name="Benaud N."/>
            <person name="Edwards R.J."/>
            <person name="Ferrari B.C."/>
        </authorList>
    </citation>
    <scope>NUCLEOTIDE SEQUENCE [LARGE SCALE GENOMIC DNA]</scope>
    <source>
        <strain evidence="9">INR9</strain>
        <plasmid evidence="9">unnamed2</plasmid>
    </source>
</reference>
<gene>
    <name evidence="8" type="ORF">F1C12_22240</name>
</gene>
<feature type="region of interest" description="Disordered" evidence="5">
    <location>
        <begin position="148"/>
        <end position="174"/>
    </location>
</feature>
<dbReference type="PANTHER" id="PTHR34820:SF4">
    <property type="entry name" value="INNER MEMBRANE PROTEIN YEBZ"/>
    <property type="match status" value="1"/>
</dbReference>
<geneLocation type="plasmid" evidence="8 9">
    <name>unnamed2</name>
</geneLocation>
<keyword evidence="2" id="KW-0479">Metal-binding</keyword>
<dbReference type="GO" id="GO:0005507">
    <property type="term" value="F:copper ion binding"/>
    <property type="evidence" value="ECO:0007669"/>
    <property type="project" value="InterPro"/>
</dbReference>
<dbReference type="SUPFAM" id="SSF81296">
    <property type="entry name" value="E set domains"/>
    <property type="match status" value="1"/>
</dbReference>
<feature type="domain" description="CopC" evidence="7">
    <location>
        <begin position="41"/>
        <end position="135"/>
    </location>
</feature>